<evidence type="ECO:0000256" key="7">
    <source>
        <dbReference type="ARBA" id="ARBA00022664"/>
    </source>
</evidence>
<dbReference type="PROSITE" id="PS00517">
    <property type="entry name" value="RNASE_3_1"/>
    <property type="match status" value="1"/>
</dbReference>
<comment type="cofactor">
    <cofactor evidence="15">
        <name>Mg(2+)</name>
        <dbReference type="ChEBI" id="CHEBI:18420"/>
    </cofactor>
</comment>
<dbReference type="GO" id="GO:0046872">
    <property type="term" value="F:metal ion binding"/>
    <property type="evidence" value="ECO:0007669"/>
    <property type="project" value="UniProtKB-KW"/>
</dbReference>
<evidence type="ECO:0000256" key="2">
    <source>
        <dbReference type="ARBA" id="ARBA00004496"/>
    </source>
</evidence>
<proteinExistence type="inferred from homology"/>
<dbReference type="Pfam" id="PF00035">
    <property type="entry name" value="dsrm"/>
    <property type="match status" value="1"/>
</dbReference>
<dbReference type="PANTHER" id="PTHR11207">
    <property type="entry name" value="RIBONUCLEASE III"/>
    <property type="match status" value="1"/>
</dbReference>
<evidence type="ECO:0000313" key="18">
    <source>
        <dbReference type="EMBL" id="ADY13137.1"/>
    </source>
</evidence>
<evidence type="ECO:0000256" key="11">
    <source>
        <dbReference type="ARBA" id="ARBA00022759"/>
    </source>
</evidence>
<evidence type="ECO:0000259" key="17">
    <source>
        <dbReference type="PROSITE" id="PS50142"/>
    </source>
</evidence>
<dbReference type="PROSITE" id="PS50137">
    <property type="entry name" value="DS_RBD"/>
    <property type="match status" value="1"/>
</dbReference>
<feature type="active site" evidence="15">
    <location>
        <position position="65"/>
    </location>
</feature>
<dbReference type="SMART" id="SM00358">
    <property type="entry name" value="DSRM"/>
    <property type="match status" value="1"/>
</dbReference>
<keyword evidence="10 15" id="KW-0479">Metal-binding</keyword>
<keyword evidence="14 15" id="KW-0694">RNA-binding</keyword>
<dbReference type="AlphaFoldDB" id="F0RVS5"/>
<accession>F0RVS5</accession>
<dbReference type="GO" id="GO:0008033">
    <property type="term" value="P:tRNA processing"/>
    <property type="evidence" value="ECO:0007669"/>
    <property type="project" value="UniProtKB-KW"/>
</dbReference>
<sequence>MESTLFMRAPAISSDRERELLVFIKDSKITISNLELLNLAFTHRSFANETSDSVDNNERLEFLGDSVLGMCVADWLFRNFPAKAEGDFSKIKSVVVSEDSLAMIARQLSVDKYLLLGKGEEFTGGRDKKALLADCMEALFAACYLDSGFEAAKSFVMLYLEQQIQAVLDDDYHRDYKTSLQEYMQKRWRKVPSYTLVRKTGPEHDFTFFVEVDVNGQVFGPASGANKKQAEQMAAKLAYDQLVKPNKD</sequence>
<organism evidence="18 19">
    <name type="scientific">Sphaerochaeta globosa (strain ATCC BAA-1886 / DSM 22777 / Buddy)</name>
    <name type="common">Spirochaeta sp. (strain Buddy)</name>
    <dbReference type="NCBI Taxonomy" id="158189"/>
    <lineage>
        <taxon>Bacteria</taxon>
        <taxon>Pseudomonadati</taxon>
        <taxon>Spirochaetota</taxon>
        <taxon>Spirochaetia</taxon>
        <taxon>Spirochaetales</taxon>
        <taxon>Sphaerochaetaceae</taxon>
        <taxon>Sphaerochaeta</taxon>
    </lineage>
</organism>
<protein>
    <recommendedName>
        <fullName evidence="15">Ribonuclease 3</fullName>
        <ecNumber evidence="15">3.1.26.3</ecNumber>
    </recommendedName>
    <alternativeName>
        <fullName evidence="15">Ribonuclease III</fullName>
        <shortName evidence="15">RNase III</shortName>
    </alternativeName>
</protein>
<keyword evidence="13 15" id="KW-0460">Magnesium</keyword>
<evidence type="ECO:0000256" key="3">
    <source>
        <dbReference type="ARBA" id="ARBA00010183"/>
    </source>
</evidence>
<dbReference type="OrthoDB" id="9805026at2"/>
<evidence type="ECO:0000256" key="12">
    <source>
        <dbReference type="ARBA" id="ARBA00022801"/>
    </source>
</evidence>
<dbReference type="FunFam" id="3.30.160.20:FF:000003">
    <property type="entry name" value="Ribonuclease 3"/>
    <property type="match status" value="1"/>
</dbReference>
<dbReference type="FunFam" id="1.10.1520.10:FF:000001">
    <property type="entry name" value="Ribonuclease 3"/>
    <property type="match status" value="1"/>
</dbReference>
<dbReference type="InterPro" id="IPR036389">
    <property type="entry name" value="RNase_III_sf"/>
</dbReference>
<evidence type="ECO:0000256" key="8">
    <source>
        <dbReference type="ARBA" id="ARBA00022694"/>
    </source>
</evidence>
<dbReference type="Gene3D" id="1.10.1520.10">
    <property type="entry name" value="Ribonuclease III domain"/>
    <property type="match status" value="1"/>
</dbReference>
<feature type="domain" description="RNase III" evidence="17">
    <location>
        <begin position="20"/>
        <end position="148"/>
    </location>
</feature>
<feature type="binding site" evidence="15">
    <location>
        <position position="134"/>
    </location>
    <ligand>
        <name>Mg(2+)</name>
        <dbReference type="ChEBI" id="CHEBI:18420"/>
    </ligand>
</feature>
<keyword evidence="19" id="KW-1185">Reference proteome</keyword>
<evidence type="ECO:0000256" key="15">
    <source>
        <dbReference type="HAMAP-Rule" id="MF_00104"/>
    </source>
</evidence>
<evidence type="ECO:0000259" key="16">
    <source>
        <dbReference type="PROSITE" id="PS50137"/>
    </source>
</evidence>
<dbReference type="HAMAP" id="MF_00104">
    <property type="entry name" value="RNase_III"/>
    <property type="match status" value="1"/>
</dbReference>
<feature type="binding site" evidence="15">
    <location>
        <position position="61"/>
    </location>
    <ligand>
        <name>Mg(2+)</name>
        <dbReference type="ChEBI" id="CHEBI:18420"/>
    </ligand>
</feature>
<dbReference type="GO" id="GO:0042802">
    <property type="term" value="F:identical protein binding"/>
    <property type="evidence" value="ECO:0007669"/>
    <property type="project" value="UniProtKB-ARBA"/>
</dbReference>
<dbReference type="STRING" id="158189.SpiBuddy_1312"/>
<gene>
    <name evidence="15" type="primary">rnc</name>
    <name evidence="18" type="ordered locus">SpiBuddy_1312</name>
</gene>
<comment type="subunit">
    <text evidence="4 15">Homodimer.</text>
</comment>
<dbReference type="Proteomes" id="UP000008466">
    <property type="component" value="Chromosome"/>
</dbReference>
<dbReference type="CDD" id="cd00593">
    <property type="entry name" value="RIBOc"/>
    <property type="match status" value="1"/>
</dbReference>
<evidence type="ECO:0000256" key="4">
    <source>
        <dbReference type="ARBA" id="ARBA00011738"/>
    </source>
</evidence>
<comment type="catalytic activity">
    <reaction evidence="1 15">
        <text>Endonucleolytic cleavage to 5'-phosphomonoester.</text>
        <dbReference type="EC" id="3.1.26.3"/>
    </reaction>
</comment>
<dbReference type="InterPro" id="IPR000999">
    <property type="entry name" value="RNase_III_dom"/>
</dbReference>
<dbReference type="PROSITE" id="PS50142">
    <property type="entry name" value="RNASE_3_2"/>
    <property type="match status" value="1"/>
</dbReference>
<feature type="active site" evidence="15">
    <location>
        <position position="137"/>
    </location>
</feature>
<dbReference type="Pfam" id="PF14622">
    <property type="entry name" value="Ribonucleas_3_3"/>
    <property type="match status" value="1"/>
</dbReference>
<dbReference type="InterPro" id="IPR011907">
    <property type="entry name" value="RNase_III"/>
</dbReference>
<dbReference type="RefSeq" id="WP_013606988.1">
    <property type="nucleotide sequence ID" value="NC_015152.1"/>
</dbReference>
<keyword evidence="8 15" id="KW-0819">tRNA processing</keyword>
<evidence type="ECO:0000256" key="6">
    <source>
        <dbReference type="ARBA" id="ARBA00022552"/>
    </source>
</evidence>
<keyword evidence="5 15" id="KW-0963">Cytoplasm</keyword>
<keyword evidence="9 15" id="KW-0540">Nuclease</keyword>
<dbReference type="GO" id="GO:0003725">
    <property type="term" value="F:double-stranded RNA binding"/>
    <property type="evidence" value="ECO:0007669"/>
    <property type="project" value="TreeGrafter"/>
</dbReference>
<evidence type="ECO:0000256" key="9">
    <source>
        <dbReference type="ARBA" id="ARBA00022722"/>
    </source>
</evidence>
<dbReference type="CDD" id="cd10845">
    <property type="entry name" value="DSRM_RNAse_III_family"/>
    <property type="match status" value="1"/>
</dbReference>
<evidence type="ECO:0000256" key="13">
    <source>
        <dbReference type="ARBA" id="ARBA00022842"/>
    </source>
</evidence>
<dbReference type="KEGG" id="sbu:SpiBuddy_1312"/>
<comment type="function">
    <text evidence="15">Digests double-stranded RNA. Involved in the processing of primary rRNA transcript to yield the immediate precursors to the large and small rRNAs (23S and 16S). Processes some mRNAs, and tRNAs when they are encoded in the rRNA operon. Processes pre-crRNA and tracrRNA of type II CRISPR loci if present in the organism.</text>
</comment>
<dbReference type="GO" id="GO:0004525">
    <property type="term" value="F:ribonuclease III activity"/>
    <property type="evidence" value="ECO:0007669"/>
    <property type="project" value="UniProtKB-UniRule"/>
</dbReference>
<dbReference type="HOGENOM" id="CLU_000907_1_3_12"/>
<comment type="subcellular location">
    <subcellularLocation>
        <location evidence="2 15">Cytoplasm</location>
    </subcellularLocation>
</comment>
<dbReference type="PANTHER" id="PTHR11207:SF0">
    <property type="entry name" value="RIBONUCLEASE 3"/>
    <property type="match status" value="1"/>
</dbReference>
<dbReference type="InterPro" id="IPR014720">
    <property type="entry name" value="dsRBD_dom"/>
</dbReference>
<evidence type="ECO:0000256" key="1">
    <source>
        <dbReference type="ARBA" id="ARBA00000109"/>
    </source>
</evidence>
<dbReference type="GO" id="GO:0006364">
    <property type="term" value="P:rRNA processing"/>
    <property type="evidence" value="ECO:0007669"/>
    <property type="project" value="UniProtKB-UniRule"/>
</dbReference>
<keyword evidence="11 15" id="KW-0255">Endonuclease</keyword>
<dbReference type="GO" id="GO:0006397">
    <property type="term" value="P:mRNA processing"/>
    <property type="evidence" value="ECO:0007669"/>
    <property type="project" value="UniProtKB-UniRule"/>
</dbReference>
<evidence type="ECO:0000256" key="10">
    <source>
        <dbReference type="ARBA" id="ARBA00022723"/>
    </source>
</evidence>
<dbReference type="SUPFAM" id="SSF69065">
    <property type="entry name" value="RNase III domain-like"/>
    <property type="match status" value="1"/>
</dbReference>
<dbReference type="SMART" id="SM00535">
    <property type="entry name" value="RIBOc"/>
    <property type="match status" value="1"/>
</dbReference>
<keyword evidence="15" id="KW-0699">rRNA-binding</keyword>
<dbReference type="NCBIfam" id="TIGR02191">
    <property type="entry name" value="RNaseIII"/>
    <property type="match status" value="1"/>
</dbReference>
<evidence type="ECO:0000256" key="5">
    <source>
        <dbReference type="ARBA" id="ARBA00022490"/>
    </source>
</evidence>
<reference evidence="19" key="1">
    <citation type="submission" date="2011-02" db="EMBL/GenBank/DDBJ databases">
        <title>Complete sequence of Spirochaeta sp. Buddy.</title>
        <authorList>
            <person name="Lucas S."/>
            <person name="Copeland A."/>
            <person name="Lapidus A."/>
            <person name="Cheng J.-F."/>
            <person name="Goodwin L."/>
            <person name="Pitluck S."/>
            <person name="Zeytun A."/>
            <person name="Detter J.C."/>
            <person name="Han C."/>
            <person name="Tapia R."/>
            <person name="Land M."/>
            <person name="Hauser L."/>
            <person name="Kyrpides N."/>
            <person name="Ivanova N."/>
            <person name="Mikhailova N."/>
            <person name="Pagani I."/>
            <person name="Ritalahti K.M."/>
            <person name="Loeffler F.E."/>
            <person name="Woyke T."/>
        </authorList>
    </citation>
    <scope>NUCLEOTIDE SEQUENCE [LARGE SCALE GENOMIC DNA]</scope>
    <source>
        <strain evidence="19">ATCC BAA-1886 / DSM 22777 / Buddy</strain>
    </source>
</reference>
<dbReference type="GO" id="GO:0019843">
    <property type="term" value="F:rRNA binding"/>
    <property type="evidence" value="ECO:0007669"/>
    <property type="project" value="UniProtKB-KW"/>
</dbReference>
<evidence type="ECO:0000256" key="14">
    <source>
        <dbReference type="ARBA" id="ARBA00022884"/>
    </source>
</evidence>
<dbReference type="Gene3D" id="3.30.160.20">
    <property type="match status" value="1"/>
</dbReference>
<feature type="domain" description="DRBM" evidence="16">
    <location>
        <begin position="175"/>
        <end position="244"/>
    </location>
</feature>
<keyword evidence="6 15" id="KW-0698">rRNA processing</keyword>
<name>F0RVS5_SPHGB</name>
<keyword evidence="12 15" id="KW-0378">Hydrolase</keyword>
<dbReference type="GO" id="GO:0010468">
    <property type="term" value="P:regulation of gene expression"/>
    <property type="evidence" value="ECO:0007669"/>
    <property type="project" value="TreeGrafter"/>
</dbReference>
<feature type="binding site" evidence="15">
    <location>
        <position position="137"/>
    </location>
    <ligand>
        <name>Mg(2+)</name>
        <dbReference type="ChEBI" id="CHEBI:18420"/>
    </ligand>
</feature>
<comment type="similarity">
    <text evidence="3">Belongs to the ribonuclease III family.</text>
</comment>
<dbReference type="SUPFAM" id="SSF54768">
    <property type="entry name" value="dsRNA-binding domain-like"/>
    <property type="match status" value="1"/>
</dbReference>
<dbReference type="eggNOG" id="COG0571">
    <property type="taxonomic scope" value="Bacteria"/>
</dbReference>
<dbReference type="EMBL" id="CP002541">
    <property type="protein sequence ID" value="ADY13137.1"/>
    <property type="molecule type" value="Genomic_DNA"/>
</dbReference>
<dbReference type="EC" id="3.1.26.3" evidence="15"/>
<keyword evidence="7 15" id="KW-0507">mRNA processing</keyword>
<dbReference type="GO" id="GO:0005737">
    <property type="term" value="C:cytoplasm"/>
    <property type="evidence" value="ECO:0007669"/>
    <property type="project" value="UniProtKB-SubCell"/>
</dbReference>
<evidence type="ECO:0000313" key="19">
    <source>
        <dbReference type="Proteomes" id="UP000008466"/>
    </source>
</evidence>